<dbReference type="OrthoDB" id="196140at2759"/>
<dbReference type="InterPro" id="IPR053229">
    <property type="entry name" value="NADH-Q_oxidrdct_subunit"/>
</dbReference>
<evidence type="ECO:0000259" key="1">
    <source>
        <dbReference type="Pfam" id="PF10785"/>
    </source>
</evidence>
<accession>A0A2N1JG14</accession>
<dbReference type="PANTHER" id="PTHR34062:SF1">
    <property type="entry name" value="NADH-UBIQUINONE OXIDOREDUCTASE 21KDA SUBUNIT N-TERMINAL DOMAIN-CONTAINING PROTEIN"/>
    <property type="match status" value="1"/>
</dbReference>
<feature type="domain" description="NADH-ubiquinone oxidoreductase 21kDa subunit C-terminal fungi" evidence="2">
    <location>
        <begin position="62"/>
        <end position="102"/>
    </location>
</feature>
<sequence length="111" mass="12577">MASPTRPRFGMRTPMRLAGTLGLVGGFLLAYQRSSFRFWGWSENEREVERAKKDKEAGKVIGRGESSLSDEMQGAAFRNSLYSQLNFAVLPWFNFVNHKFHDTPSSSNAQE</sequence>
<dbReference type="STRING" id="2020962.A0A2N1JG14"/>
<dbReference type="Proteomes" id="UP000232875">
    <property type="component" value="Unassembled WGS sequence"/>
</dbReference>
<dbReference type="PANTHER" id="PTHR34062">
    <property type="entry name" value="OXIDOREDUCTASE 21 KDA SUBUNIT, PUTATIVE (AFU_ORTHOLOGUE AFUA_4G04750)-RELATED"/>
    <property type="match status" value="1"/>
</dbReference>
<dbReference type="InterPro" id="IPR019721">
    <property type="entry name" value="NADH-UbQ_OxRdtase_su21_N"/>
</dbReference>
<organism evidence="3 4">
    <name type="scientific">Malassezia vespertilionis</name>
    <dbReference type="NCBI Taxonomy" id="2020962"/>
    <lineage>
        <taxon>Eukaryota</taxon>
        <taxon>Fungi</taxon>
        <taxon>Dikarya</taxon>
        <taxon>Basidiomycota</taxon>
        <taxon>Ustilaginomycotina</taxon>
        <taxon>Malasseziomycetes</taxon>
        <taxon>Malasseziales</taxon>
        <taxon>Malasseziaceae</taxon>
        <taxon>Malassezia</taxon>
    </lineage>
</organism>
<reference evidence="3 4" key="1">
    <citation type="submission" date="2017-10" db="EMBL/GenBank/DDBJ databases">
        <title>A novel species of cold-tolerant Malassezia isolated from bats.</title>
        <authorList>
            <person name="Lorch J.M."/>
            <person name="Palmer J.M."/>
            <person name="Vanderwolf K.J."/>
            <person name="Schmidt K.Z."/>
            <person name="Verant M.L."/>
            <person name="Weller T.J."/>
            <person name="Blehert D.S."/>
        </authorList>
    </citation>
    <scope>NUCLEOTIDE SEQUENCE [LARGE SCALE GENOMIC DNA]</scope>
    <source>
        <strain evidence="3 4">NWHC:44797-103</strain>
    </source>
</reference>
<dbReference type="AlphaFoldDB" id="A0A2N1JG14"/>
<dbReference type="EMBL" id="KZ454987">
    <property type="protein sequence ID" value="PKI85494.1"/>
    <property type="molecule type" value="Genomic_DNA"/>
</dbReference>
<evidence type="ECO:0000259" key="2">
    <source>
        <dbReference type="Pfam" id="PF12853"/>
    </source>
</evidence>
<evidence type="ECO:0000313" key="3">
    <source>
        <dbReference type="EMBL" id="PKI85494.1"/>
    </source>
</evidence>
<protein>
    <submittedName>
        <fullName evidence="3">Uncharacterized protein</fullName>
    </submittedName>
</protein>
<proteinExistence type="predicted"/>
<name>A0A2N1JG14_9BASI</name>
<feature type="domain" description="NADH-ubiquinone oxidoreductase 21kDa subunit N-terminal" evidence="1">
    <location>
        <begin position="2"/>
        <end position="43"/>
    </location>
</feature>
<dbReference type="InterPro" id="IPR024549">
    <property type="entry name" value="NADH-UbQ_OxRdtase_su21_C_fun"/>
</dbReference>
<evidence type="ECO:0000313" key="4">
    <source>
        <dbReference type="Proteomes" id="UP000232875"/>
    </source>
</evidence>
<dbReference type="Pfam" id="PF12853">
    <property type="entry name" value="NADH_u_ox_C"/>
    <property type="match status" value="1"/>
</dbReference>
<dbReference type="Pfam" id="PF10785">
    <property type="entry name" value="NADH-u_ox-rdase"/>
    <property type="match status" value="1"/>
</dbReference>
<gene>
    <name evidence="3" type="ORF">MVES_000066</name>
</gene>
<keyword evidence="4" id="KW-1185">Reference proteome</keyword>